<comment type="caution">
    <text evidence="1">The sequence shown here is derived from an EMBL/GenBank/DDBJ whole genome shotgun (WGS) entry which is preliminary data.</text>
</comment>
<sequence>MDEDHHSCGGGYTLLDVGGVGGRYTPVPSCACDYLKCNKNMSLLFSKIEALAESKGVTEAVINKLISKQDIYPSSRISEPFTPIGVRGGEISKALASAKKKG</sequence>
<keyword evidence="2" id="KW-1185">Reference proteome</keyword>
<name>A0ABS8V7B8_DATST</name>
<evidence type="ECO:0000313" key="1">
    <source>
        <dbReference type="EMBL" id="MCD9642297.1"/>
    </source>
</evidence>
<gene>
    <name evidence="1" type="ORF">HAX54_029000</name>
</gene>
<reference evidence="1 2" key="1">
    <citation type="journal article" date="2021" name="BMC Genomics">
        <title>Datura genome reveals duplications of psychoactive alkaloid biosynthetic genes and high mutation rate following tissue culture.</title>
        <authorList>
            <person name="Rajewski A."/>
            <person name="Carter-House D."/>
            <person name="Stajich J."/>
            <person name="Litt A."/>
        </authorList>
    </citation>
    <scope>NUCLEOTIDE SEQUENCE [LARGE SCALE GENOMIC DNA]</scope>
    <source>
        <strain evidence="1">AR-01</strain>
    </source>
</reference>
<proteinExistence type="predicted"/>
<organism evidence="1 2">
    <name type="scientific">Datura stramonium</name>
    <name type="common">Jimsonweed</name>
    <name type="synonym">Common thornapple</name>
    <dbReference type="NCBI Taxonomy" id="4076"/>
    <lineage>
        <taxon>Eukaryota</taxon>
        <taxon>Viridiplantae</taxon>
        <taxon>Streptophyta</taxon>
        <taxon>Embryophyta</taxon>
        <taxon>Tracheophyta</taxon>
        <taxon>Spermatophyta</taxon>
        <taxon>Magnoliopsida</taxon>
        <taxon>eudicotyledons</taxon>
        <taxon>Gunneridae</taxon>
        <taxon>Pentapetalae</taxon>
        <taxon>asterids</taxon>
        <taxon>lamiids</taxon>
        <taxon>Solanales</taxon>
        <taxon>Solanaceae</taxon>
        <taxon>Solanoideae</taxon>
        <taxon>Datureae</taxon>
        <taxon>Datura</taxon>
    </lineage>
</organism>
<dbReference type="EMBL" id="JACEIK010003577">
    <property type="protein sequence ID" value="MCD9642297.1"/>
    <property type="molecule type" value="Genomic_DNA"/>
</dbReference>
<evidence type="ECO:0000313" key="2">
    <source>
        <dbReference type="Proteomes" id="UP000823775"/>
    </source>
</evidence>
<accession>A0ABS8V7B8</accession>
<protein>
    <submittedName>
        <fullName evidence="1">Uncharacterized protein</fullName>
    </submittedName>
</protein>
<dbReference type="Proteomes" id="UP000823775">
    <property type="component" value="Unassembled WGS sequence"/>
</dbReference>